<name>A0AAN8KZL3_9TELE</name>
<keyword evidence="2" id="KW-1185">Reference proteome</keyword>
<dbReference type="GO" id="GO:0031146">
    <property type="term" value="P:SCF-dependent proteasomal ubiquitin-dependent protein catabolic process"/>
    <property type="evidence" value="ECO:0007669"/>
    <property type="project" value="InterPro"/>
</dbReference>
<evidence type="ECO:0000313" key="1">
    <source>
        <dbReference type="EMBL" id="KAK6298245.1"/>
    </source>
</evidence>
<evidence type="ECO:0000313" key="2">
    <source>
        <dbReference type="Proteomes" id="UP001356427"/>
    </source>
</evidence>
<dbReference type="GO" id="GO:0070936">
    <property type="term" value="P:protein K48-linked ubiquitination"/>
    <property type="evidence" value="ECO:0007669"/>
    <property type="project" value="TreeGrafter"/>
</dbReference>
<dbReference type="EMBL" id="JAGTTL010000030">
    <property type="protein sequence ID" value="KAK6298245.1"/>
    <property type="molecule type" value="Genomic_DNA"/>
</dbReference>
<protein>
    <submittedName>
        <fullName evidence="1">Uncharacterized protein</fullName>
    </submittedName>
</protein>
<dbReference type="InterPro" id="IPR042354">
    <property type="entry name" value="FBX38"/>
</dbReference>
<accession>A0AAN8KZL3</accession>
<organism evidence="1 2">
    <name type="scientific">Coregonus suidteri</name>
    <dbReference type="NCBI Taxonomy" id="861788"/>
    <lineage>
        <taxon>Eukaryota</taxon>
        <taxon>Metazoa</taxon>
        <taxon>Chordata</taxon>
        <taxon>Craniata</taxon>
        <taxon>Vertebrata</taxon>
        <taxon>Euteleostomi</taxon>
        <taxon>Actinopterygii</taxon>
        <taxon>Neopterygii</taxon>
        <taxon>Teleostei</taxon>
        <taxon>Protacanthopterygii</taxon>
        <taxon>Salmoniformes</taxon>
        <taxon>Salmonidae</taxon>
        <taxon>Coregoninae</taxon>
        <taxon>Coregonus</taxon>
    </lineage>
</organism>
<proteinExistence type="predicted"/>
<dbReference type="AlphaFoldDB" id="A0AAN8KZL3"/>
<dbReference type="PANTHER" id="PTHR14753">
    <property type="entry name" value="F-BOX ONLY PROTEIN 38"/>
    <property type="match status" value="1"/>
</dbReference>
<dbReference type="PANTHER" id="PTHR14753:SF3">
    <property type="entry name" value="F-BOX ONLY PROTEIN 38"/>
    <property type="match status" value="1"/>
</dbReference>
<comment type="caution">
    <text evidence="1">The sequence shown here is derived from an EMBL/GenBank/DDBJ whole genome shotgun (WGS) entry which is preliminary data.</text>
</comment>
<dbReference type="GO" id="GO:0005737">
    <property type="term" value="C:cytoplasm"/>
    <property type="evidence" value="ECO:0007669"/>
    <property type="project" value="TreeGrafter"/>
</dbReference>
<dbReference type="Proteomes" id="UP001356427">
    <property type="component" value="Unassembled WGS sequence"/>
</dbReference>
<dbReference type="GO" id="GO:0005634">
    <property type="term" value="C:nucleus"/>
    <property type="evidence" value="ECO:0007669"/>
    <property type="project" value="TreeGrafter"/>
</dbReference>
<sequence>MFIGPPGDRQRGPVQALRQGLEEPKDYINELYHEVLCHIFRFHEVGIQPSLTKDGVFSALKMAELDFPQFETLHLGNVDEFLLQCKMSH</sequence>
<gene>
    <name evidence="1" type="ORF">J4Q44_G00313000</name>
</gene>
<reference evidence="1 2" key="1">
    <citation type="submission" date="2021-04" db="EMBL/GenBank/DDBJ databases">
        <authorList>
            <person name="De Guttry C."/>
            <person name="Zahm M."/>
            <person name="Klopp C."/>
            <person name="Cabau C."/>
            <person name="Louis A."/>
            <person name="Berthelot C."/>
            <person name="Parey E."/>
            <person name="Roest Crollius H."/>
            <person name="Montfort J."/>
            <person name="Robinson-Rechavi M."/>
            <person name="Bucao C."/>
            <person name="Bouchez O."/>
            <person name="Gislard M."/>
            <person name="Lluch J."/>
            <person name="Milhes M."/>
            <person name="Lampietro C."/>
            <person name="Lopez Roques C."/>
            <person name="Donnadieu C."/>
            <person name="Braasch I."/>
            <person name="Desvignes T."/>
            <person name="Postlethwait J."/>
            <person name="Bobe J."/>
            <person name="Wedekind C."/>
            <person name="Guiguen Y."/>
        </authorList>
    </citation>
    <scope>NUCLEOTIDE SEQUENCE [LARGE SCALE GENOMIC DNA]</scope>
    <source>
        <strain evidence="1">Cs_M1</strain>
        <tissue evidence="1">Blood</tissue>
    </source>
</reference>